<name>A0A319A3I8_9EURO</name>
<dbReference type="PANTHER" id="PTHR20982:SF3">
    <property type="entry name" value="MITOCHONDRIAL RIBOSOME RECYCLING FACTOR PSEUDO 1"/>
    <property type="match status" value="1"/>
</dbReference>
<organism evidence="6 7">
    <name type="scientific">Aspergillus saccharolyticus JOP 1030-1</name>
    <dbReference type="NCBI Taxonomy" id="1450539"/>
    <lineage>
        <taxon>Eukaryota</taxon>
        <taxon>Fungi</taxon>
        <taxon>Dikarya</taxon>
        <taxon>Ascomycota</taxon>
        <taxon>Pezizomycotina</taxon>
        <taxon>Eurotiomycetes</taxon>
        <taxon>Eurotiomycetidae</taxon>
        <taxon>Eurotiales</taxon>
        <taxon>Aspergillaceae</taxon>
        <taxon>Aspergillus</taxon>
        <taxon>Aspergillus subgen. Circumdati</taxon>
    </lineage>
</organism>
<dbReference type="EMBL" id="KZ821227">
    <property type="protein sequence ID" value="PYH46698.1"/>
    <property type="molecule type" value="Genomic_DNA"/>
</dbReference>
<dbReference type="InterPro" id="IPR036191">
    <property type="entry name" value="RRF_sf"/>
</dbReference>
<dbReference type="InterPro" id="IPR002661">
    <property type="entry name" value="Ribosome_recyc_fac"/>
</dbReference>
<evidence type="ECO:0000313" key="7">
    <source>
        <dbReference type="Proteomes" id="UP000248349"/>
    </source>
</evidence>
<dbReference type="InterPro" id="IPR023584">
    <property type="entry name" value="Ribosome_recyc_fac_dom"/>
</dbReference>
<feature type="region of interest" description="Disordered" evidence="4">
    <location>
        <begin position="51"/>
        <end position="82"/>
    </location>
</feature>
<evidence type="ECO:0000256" key="3">
    <source>
        <dbReference type="ARBA" id="ARBA00024909"/>
    </source>
</evidence>
<dbReference type="GO" id="GO:0005739">
    <property type="term" value="C:mitochondrion"/>
    <property type="evidence" value="ECO:0007669"/>
    <property type="project" value="TreeGrafter"/>
</dbReference>
<dbReference type="Gene3D" id="3.30.1360.40">
    <property type="match status" value="1"/>
</dbReference>
<comment type="similarity">
    <text evidence="1">Belongs to the RRF family.</text>
</comment>
<dbReference type="Pfam" id="PF01765">
    <property type="entry name" value="RRF"/>
    <property type="match status" value="1"/>
</dbReference>
<reference evidence="6 7" key="1">
    <citation type="submission" date="2016-12" db="EMBL/GenBank/DDBJ databases">
        <title>The genomes of Aspergillus section Nigri reveals drivers in fungal speciation.</title>
        <authorList>
            <consortium name="DOE Joint Genome Institute"/>
            <person name="Vesth T.C."/>
            <person name="Nybo J."/>
            <person name="Theobald S."/>
            <person name="Brandl J."/>
            <person name="Frisvad J.C."/>
            <person name="Nielsen K.F."/>
            <person name="Lyhne E.K."/>
            <person name="Kogle M.E."/>
            <person name="Kuo A."/>
            <person name="Riley R."/>
            <person name="Clum A."/>
            <person name="Nolan M."/>
            <person name="Lipzen A."/>
            <person name="Salamov A."/>
            <person name="Henrissat B."/>
            <person name="Wiebenga A."/>
            <person name="De Vries R.P."/>
            <person name="Grigoriev I.V."/>
            <person name="Mortensen U.H."/>
            <person name="Andersen M.R."/>
            <person name="Baker S.E."/>
        </authorList>
    </citation>
    <scope>NUCLEOTIDE SEQUENCE [LARGE SCALE GENOMIC DNA]</scope>
    <source>
        <strain evidence="6 7">JOP 1030-1</strain>
    </source>
</reference>
<dbReference type="Proteomes" id="UP000248349">
    <property type="component" value="Unassembled WGS sequence"/>
</dbReference>
<dbReference type="FunFam" id="3.30.1360.40:FF:000020">
    <property type="entry name" value="Similar to ribosome recycling factor"/>
    <property type="match status" value="1"/>
</dbReference>
<keyword evidence="7" id="KW-1185">Reference proteome</keyword>
<dbReference type="RefSeq" id="XP_025432680.1">
    <property type="nucleotide sequence ID" value="XM_025574760.1"/>
</dbReference>
<dbReference type="OrthoDB" id="407355at2759"/>
<keyword evidence="2" id="KW-0648">Protein biosynthesis</keyword>
<dbReference type="AlphaFoldDB" id="A0A319A3I8"/>
<dbReference type="Gene3D" id="1.10.132.20">
    <property type="entry name" value="Ribosome-recycling factor"/>
    <property type="match status" value="1"/>
</dbReference>
<evidence type="ECO:0000256" key="4">
    <source>
        <dbReference type="SAM" id="MobiDB-lite"/>
    </source>
</evidence>
<protein>
    <submittedName>
        <fullName evidence="6">Putative ribosome recycling factor</fullName>
    </submittedName>
</protein>
<evidence type="ECO:0000259" key="5">
    <source>
        <dbReference type="Pfam" id="PF01765"/>
    </source>
</evidence>
<evidence type="ECO:0000256" key="2">
    <source>
        <dbReference type="ARBA" id="ARBA00022917"/>
    </source>
</evidence>
<dbReference type="GO" id="GO:0043023">
    <property type="term" value="F:ribosomal large subunit binding"/>
    <property type="evidence" value="ECO:0007669"/>
    <property type="project" value="TreeGrafter"/>
</dbReference>
<dbReference type="SUPFAM" id="SSF55194">
    <property type="entry name" value="Ribosome recycling factor, RRF"/>
    <property type="match status" value="1"/>
</dbReference>
<feature type="region of interest" description="Disordered" evidence="4">
    <location>
        <begin position="224"/>
        <end position="258"/>
    </location>
</feature>
<dbReference type="GeneID" id="37075988"/>
<gene>
    <name evidence="6" type="ORF">BP01DRAFT_355695</name>
</gene>
<proteinExistence type="inferred from homology"/>
<accession>A0A319A3I8</accession>
<comment type="function">
    <text evidence="3">Necessary for protein synthesis in mitochondria. Functions as a ribosome recycling factor in mitochondria.</text>
</comment>
<dbReference type="GO" id="GO:0006412">
    <property type="term" value="P:translation"/>
    <property type="evidence" value="ECO:0007669"/>
    <property type="project" value="UniProtKB-KW"/>
</dbReference>
<evidence type="ECO:0000313" key="6">
    <source>
        <dbReference type="EMBL" id="PYH46698.1"/>
    </source>
</evidence>
<feature type="compositionally biased region" description="Basic residues" evidence="4">
    <location>
        <begin position="51"/>
        <end position="66"/>
    </location>
</feature>
<dbReference type="PANTHER" id="PTHR20982">
    <property type="entry name" value="RIBOSOME RECYCLING FACTOR"/>
    <property type="match status" value="1"/>
</dbReference>
<sequence length="273" mass="30205">MFRAVRLISATSKVSSTRCLGQITLIHSFVDSRRSSQRILEGLPHHRRFSISPALHKKKEKSKSHRSVQDEERELGSSLASSDPYDLSQLHNGISAALSSLKDDLSKLRGGGRFDIGSIEALRVQLSKASKETLRLGDLAQVIPKGGRMVTVLAAEEEHIKPIISAVVSSNLSLTPQADPHNTLQLNVPIPPPTKESRDQAVTMAKKAMERAAAAVRDSRGVVHRRLQDMQRKKAARPDDVRKAQEQMEKVSEKGQKDVKELFETAKKAMERA</sequence>
<feature type="domain" description="Ribosome recycling factor" evidence="5">
    <location>
        <begin position="101"/>
        <end position="269"/>
    </location>
</feature>
<evidence type="ECO:0000256" key="1">
    <source>
        <dbReference type="ARBA" id="ARBA00005912"/>
    </source>
</evidence>
<dbReference type="STRING" id="1450539.A0A319A3I8"/>